<dbReference type="Gramene" id="EFJ23921">
    <property type="protein sequence ID" value="EFJ23921"/>
    <property type="gene ID" value="SELMODRAFT_102690"/>
</dbReference>
<dbReference type="Pfam" id="PF06522">
    <property type="entry name" value="B12D"/>
    <property type="match status" value="1"/>
</dbReference>
<keyword evidence="4" id="KW-1185">Reference proteome</keyword>
<evidence type="ECO:0008006" key="5">
    <source>
        <dbReference type="Google" id="ProtNLM"/>
    </source>
</evidence>
<dbReference type="AlphaFoldDB" id="D8RV99"/>
<sequence length="81" mass="9468">QVYPLIAFMAAAVGLASFVSMRNLTLNPEVRVNKDDRMAGLVQNFKEGKAYHDHALRRYLYTRKHFQITPGINEYFYKRDT</sequence>
<organism evidence="4">
    <name type="scientific">Selaginella moellendorffii</name>
    <name type="common">Spikemoss</name>
    <dbReference type="NCBI Taxonomy" id="88036"/>
    <lineage>
        <taxon>Eukaryota</taxon>
        <taxon>Viridiplantae</taxon>
        <taxon>Streptophyta</taxon>
        <taxon>Embryophyta</taxon>
        <taxon>Tracheophyta</taxon>
        <taxon>Lycopodiopsida</taxon>
        <taxon>Selaginellales</taxon>
        <taxon>Selaginellaceae</taxon>
        <taxon>Selaginella</taxon>
    </lineage>
</organism>
<reference evidence="3 4" key="1">
    <citation type="journal article" date="2011" name="Science">
        <title>The Selaginella genome identifies genetic changes associated with the evolution of vascular plants.</title>
        <authorList>
            <person name="Banks J.A."/>
            <person name="Nishiyama T."/>
            <person name="Hasebe M."/>
            <person name="Bowman J.L."/>
            <person name="Gribskov M."/>
            <person name="dePamphilis C."/>
            <person name="Albert V.A."/>
            <person name="Aono N."/>
            <person name="Aoyama T."/>
            <person name="Ambrose B.A."/>
            <person name="Ashton N.W."/>
            <person name="Axtell M.J."/>
            <person name="Barker E."/>
            <person name="Barker M.S."/>
            <person name="Bennetzen J.L."/>
            <person name="Bonawitz N.D."/>
            <person name="Chapple C."/>
            <person name="Cheng C."/>
            <person name="Correa L.G."/>
            <person name="Dacre M."/>
            <person name="DeBarry J."/>
            <person name="Dreyer I."/>
            <person name="Elias M."/>
            <person name="Engstrom E.M."/>
            <person name="Estelle M."/>
            <person name="Feng L."/>
            <person name="Finet C."/>
            <person name="Floyd S.K."/>
            <person name="Frommer W.B."/>
            <person name="Fujita T."/>
            <person name="Gramzow L."/>
            <person name="Gutensohn M."/>
            <person name="Harholt J."/>
            <person name="Hattori M."/>
            <person name="Heyl A."/>
            <person name="Hirai T."/>
            <person name="Hiwatashi Y."/>
            <person name="Ishikawa M."/>
            <person name="Iwata M."/>
            <person name="Karol K.G."/>
            <person name="Koehler B."/>
            <person name="Kolukisaoglu U."/>
            <person name="Kubo M."/>
            <person name="Kurata T."/>
            <person name="Lalonde S."/>
            <person name="Li K."/>
            <person name="Li Y."/>
            <person name="Litt A."/>
            <person name="Lyons E."/>
            <person name="Manning G."/>
            <person name="Maruyama T."/>
            <person name="Michael T.P."/>
            <person name="Mikami K."/>
            <person name="Miyazaki S."/>
            <person name="Morinaga S."/>
            <person name="Murata T."/>
            <person name="Mueller-Roeber B."/>
            <person name="Nelson D.R."/>
            <person name="Obara M."/>
            <person name="Oguri Y."/>
            <person name="Olmstead R.G."/>
            <person name="Onodera N."/>
            <person name="Petersen B.L."/>
            <person name="Pils B."/>
            <person name="Prigge M."/>
            <person name="Rensing S.A."/>
            <person name="Riano-Pachon D.M."/>
            <person name="Roberts A.W."/>
            <person name="Sato Y."/>
            <person name="Scheller H.V."/>
            <person name="Schulz B."/>
            <person name="Schulz C."/>
            <person name="Shakirov E.V."/>
            <person name="Shibagaki N."/>
            <person name="Shinohara N."/>
            <person name="Shippen D.E."/>
            <person name="Soerensen I."/>
            <person name="Sotooka R."/>
            <person name="Sugimoto N."/>
            <person name="Sugita M."/>
            <person name="Sumikawa N."/>
            <person name="Tanurdzic M."/>
            <person name="Theissen G."/>
            <person name="Ulvskov P."/>
            <person name="Wakazuki S."/>
            <person name="Weng J.K."/>
            <person name="Willats W.W."/>
            <person name="Wipf D."/>
            <person name="Wolf P.G."/>
            <person name="Yang L."/>
            <person name="Zimmer A.D."/>
            <person name="Zhu Q."/>
            <person name="Mitros T."/>
            <person name="Hellsten U."/>
            <person name="Loque D."/>
            <person name="Otillar R."/>
            <person name="Salamov A."/>
            <person name="Schmutz J."/>
            <person name="Shapiro H."/>
            <person name="Lindquist E."/>
            <person name="Lucas S."/>
            <person name="Rokhsar D."/>
            <person name="Grigoriev I.V."/>
        </authorList>
    </citation>
    <scope>NUCLEOTIDE SEQUENCE [LARGE SCALE GENOMIC DNA]</scope>
</reference>
<evidence type="ECO:0000313" key="2">
    <source>
        <dbReference type="EMBL" id="EFJ21544.1"/>
    </source>
</evidence>
<dbReference type="FunCoup" id="D8RV99">
    <property type="interactions" value="1534"/>
</dbReference>
<evidence type="ECO:0000313" key="3">
    <source>
        <dbReference type="EMBL" id="EFJ23921.1"/>
    </source>
</evidence>
<proteinExistence type="predicted"/>
<feature type="transmembrane region" description="Helical" evidence="1">
    <location>
        <begin position="6"/>
        <end position="24"/>
    </location>
</feature>
<dbReference type="Gramene" id="EFJ21544">
    <property type="protein sequence ID" value="EFJ21544"/>
    <property type="gene ID" value="SELMODRAFT_107004"/>
</dbReference>
<dbReference type="KEGG" id="smo:SELMODRAFT_102690"/>
<feature type="non-terminal residue" evidence="3">
    <location>
        <position position="1"/>
    </location>
</feature>
<protein>
    <recommendedName>
        <fullName evidence="5">NADH-ubiquinone reductase complex 1 MLRQ subunit</fullName>
    </recommendedName>
</protein>
<dbReference type="OMA" id="NRAPQIM"/>
<dbReference type="InParanoid" id="D8RV99"/>
<dbReference type="EMBL" id="GL377599">
    <property type="protein sequence ID" value="EFJ21544.1"/>
    <property type="molecule type" value="Genomic_DNA"/>
</dbReference>
<dbReference type="InterPro" id="IPR010530">
    <property type="entry name" value="B12D"/>
</dbReference>
<keyword evidence="1" id="KW-0472">Membrane</keyword>
<name>D8RV99_SELML</name>
<dbReference type="KEGG" id="smo:SELMODRAFT_107004"/>
<accession>D8RV99</accession>
<keyword evidence="1" id="KW-0812">Transmembrane</keyword>
<evidence type="ECO:0000313" key="4">
    <source>
        <dbReference type="Proteomes" id="UP000001514"/>
    </source>
</evidence>
<dbReference type="PANTHER" id="PTHR33417">
    <property type="entry name" value="G-BOX BINDING PROTEIN"/>
    <property type="match status" value="1"/>
</dbReference>
<gene>
    <name evidence="3" type="ORF">SELMODRAFT_102690</name>
    <name evidence="2" type="ORF">SELMODRAFT_107004</name>
</gene>
<dbReference type="Proteomes" id="UP000001514">
    <property type="component" value="Unassembled WGS sequence"/>
</dbReference>
<dbReference type="HOGENOM" id="CLU_167098_0_0_1"/>
<evidence type="ECO:0000256" key="1">
    <source>
        <dbReference type="SAM" id="Phobius"/>
    </source>
</evidence>
<keyword evidence="1" id="KW-1133">Transmembrane helix</keyword>
<dbReference type="EMBL" id="GL377591">
    <property type="protein sequence ID" value="EFJ23921.1"/>
    <property type="molecule type" value="Genomic_DNA"/>
</dbReference>